<accession>A0A9P7V8B0</accession>
<dbReference type="RefSeq" id="XP_043048607.1">
    <property type="nucleotide sequence ID" value="XM_043191975.1"/>
</dbReference>
<dbReference type="GO" id="GO:0004663">
    <property type="term" value="F:Rab geranylgeranyltransferase activity"/>
    <property type="evidence" value="ECO:0007669"/>
    <property type="project" value="UniProtKB-UniRule"/>
</dbReference>
<dbReference type="Gene3D" id="1.25.40.120">
    <property type="entry name" value="Protein prenylyltransferase"/>
    <property type="match status" value="1"/>
</dbReference>
<gene>
    <name evidence="7" type="primary">BET4</name>
    <name evidence="7" type="ORF">KQ657_001175</name>
</gene>
<evidence type="ECO:0000256" key="3">
    <source>
        <dbReference type="ARBA" id="ARBA00022679"/>
    </source>
</evidence>
<dbReference type="EC" id="2.5.1.60" evidence="6"/>
<evidence type="ECO:0000256" key="1">
    <source>
        <dbReference type="ARBA" id="ARBA00006734"/>
    </source>
</evidence>
<keyword evidence="2 6" id="KW-0637">Prenyltransferase</keyword>
<comment type="caution">
    <text evidence="7">The sequence shown here is derived from an EMBL/GenBank/DDBJ whole genome shotgun (WGS) entry which is preliminary data.</text>
</comment>
<dbReference type="InterPro" id="IPR002088">
    <property type="entry name" value="Prenyl_trans_a"/>
</dbReference>
<evidence type="ECO:0000256" key="5">
    <source>
        <dbReference type="ARBA" id="ARBA00047658"/>
    </source>
</evidence>
<sequence length="378" mass="44799">MVRALKITIITCLSQHGIKRQHVSDAAKSAKIQRDKKKIAHYRNLTDACLDLRDSHTYTQDAYDKTSKLLEENPEFNAIWNYRRDILESWQSNNKDIVTHLLEELNLSMGLLKRFPKCYWIWSHRVWVLFKLESLNKPQWSTELMIVAKMLEYDLRNYHGWSYRRFIVDNIEKAETSATTTANEDEQILALVKINSKEFEYTTSKINNISNFSAWHNRSQLIPKIYKLFQLLKDKSLFPQLQPIFLSPYSLLQHELDLVKTGMYVDADDSSVWLYLSWLLTDKFFVESFESTQNYKDVLLQQLNIVEELNELEKDDHPKGWDNRWCLKAMILIRTLLDDSPENDDLTKNWLKRLIDIDPLRKNKYMDQLNGKLVIVSI</sequence>
<comment type="function">
    <text evidence="6">Catalyzes the transfer of a geranyl-geranyl moiety from geranyl-geranyl pyrophosphate to cysteines occuring in specific C-terminal amino acid sequences.</text>
</comment>
<evidence type="ECO:0000256" key="2">
    <source>
        <dbReference type="ARBA" id="ARBA00022602"/>
    </source>
</evidence>
<dbReference type="PANTHER" id="PTHR11129">
    <property type="entry name" value="PROTEIN FARNESYLTRANSFERASE ALPHA SUBUNIT/RAB GERANYLGERANYL TRANSFERASE ALPHA SUBUNIT"/>
    <property type="match status" value="1"/>
</dbReference>
<organism evidence="7 8">
    <name type="scientific">Scheffersomyces spartinae</name>
    <dbReference type="NCBI Taxonomy" id="45513"/>
    <lineage>
        <taxon>Eukaryota</taxon>
        <taxon>Fungi</taxon>
        <taxon>Dikarya</taxon>
        <taxon>Ascomycota</taxon>
        <taxon>Saccharomycotina</taxon>
        <taxon>Pichiomycetes</taxon>
        <taxon>Debaryomycetaceae</taxon>
        <taxon>Scheffersomyces</taxon>
    </lineage>
</organism>
<dbReference type="EMBL" id="JAHMUF010000014">
    <property type="protein sequence ID" value="KAG7193058.1"/>
    <property type="molecule type" value="Genomic_DNA"/>
</dbReference>
<dbReference type="AlphaFoldDB" id="A0A9P7V8B0"/>
<comment type="catalytic activity">
    <reaction evidence="5 6">
        <text>geranylgeranyl diphosphate + L-cysteinyl-[protein] = S-geranylgeranyl-L-cysteinyl-[protein] + diphosphate</text>
        <dbReference type="Rhea" id="RHEA:21240"/>
        <dbReference type="Rhea" id="RHEA-COMP:10131"/>
        <dbReference type="Rhea" id="RHEA-COMP:11537"/>
        <dbReference type="ChEBI" id="CHEBI:29950"/>
        <dbReference type="ChEBI" id="CHEBI:33019"/>
        <dbReference type="ChEBI" id="CHEBI:57533"/>
        <dbReference type="ChEBI" id="CHEBI:86021"/>
        <dbReference type="EC" id="2.5.1.60"/>
    </reaction>
</comment>
<dbReference type="GO" id="GO:0005968">
    <property type="term" value="C:Rab-protein geranylgeranyltransferase complex"/>
    <property type="evidence" value="ECO:0007669"/>
    <property type="project" value="TreeGrafter"/>
</dbReference>
<keyword evidence="8" id="KW-1185">Reference proteome</keyword>
<dbReference type="SUPFAM" id="SSF48439">
    <property type="entry name" value="Protein prenylyltransferase"/>
    <property type="match status" value="1"/>
</dbReference>
<evidence type="ECO:0000256" key="4">
    <source>
        <dbReference type="ARBA" id="ARBA00022737"/>
    </source>
</evidence>
<keyword evidence="4" id="KW-0677">Repeat</keyword>
<dbReference type="Proteomes" id="UP000790833">
    <property type="component" value="Unassembled WGS sequence"/>
</dbReference>
<protein>
    <recommendedName>
        <fullName evidence="6">Geranylgeranyl transferase type-2 subunit alpha</fullName>
        <ecNumber evidence="6">2.5.1.60</ecNumber>
    </recommendedName>
    <alternativeName>
        <fullName evidence="6">Geranylgeranyl transferase type II subunit alpha</fullName>
    </alternativeName>
</protein>
<dbReference type="Pfam" id="PF01239">
    <property type="entry name" value="PPTA"/>
    <property type="match status" value="4"/>
</dbReference>
<dbReference type="GO" id="GO:0097354">
    <property type="term" value="P:prenylation"/>
    <property type="evidence" value="ECO:0007669"/>
    <property type="project" value="UniProtKB-UniRule"/>
</dbReference>
<comment type="similarity">
    <text evidence="1 6">Belongs to the protein prenyltransferase subunit alpha family.</text>
</comment>
<evidence type="ECO:0000313" key="8">
    <source>
        <dbReference type="Proteomes" id="UP000790833"/>
    </source>
</evidence>
<evidence type="ECO:0000256" key="6">
    <source>
        <dbReference type="RuleBase" id="RU367120"/>
    </source>
</evidence>
<keyword evidence="3 6" id="KW-0808">Transferase</keyword>
<reference evidence="7" key="1">
    <citation type="submission" date="2021-03" db="EMBL/GenBank/DDBJ databases">
        <authorList>
            <person name="Palmer J.M."/>
        </authorList>
    </citation>
    <scope>NUCLEOTIDE SEQUENCE</scope>
    <source>
        <strain evidence="7">ARV_011</strain>
    </source>
</reference>
<dbReference type="PROSITE" id="PS51147">
    <property type="entry name" value="PFTA"/>
    <property type="match status" value="4"/>
</dbReference>
<dbReference type="GeneID" id="66114549"/>
<evidence type="ECO:0000313" key="7">
    <source>
        <dbReference type="EMBL" id="KAG7193058.1"/>
    </source>
</evidence>
<name>A0A9P7V8B0_9ASCO</name>
<proteinExistence type="inferred from homology"/>
<dbReference type="OrthoDB" id="1658at2759"/>
<dbReference type="PANTHER" id="PTHR11129:SF2">
    <property type="entry name" value="GERANYLGERANYL TRANSFERASE TYPE-2 SUBUNIT ALPHA"/>
    <property type="match status" value="1"/>
</dbReference>